<sequence length="385" mass="40961">MSTRLPSRADVVVIGGGVIGLSTAYNLARSGAGSVLLLDQGSFGAGSTCKAAGGVRASFSDEANIVMGNYGLDVFERFDELFDQEIDLVQNGYLFLLDDPADVADFERSVALQQSLGVDARMIDPAEAKRLAPIISTDGVLAAAYAPRDGHCTPESVVLGYARAARRAGATLVPNCRVTGGVVVDGTIRAVETEAGTVETGTVVCCAGAWSRTVGEWFGVDLPVDPVRRQIVVTEPIADLNRTMPMTIDFSTTFYFHEEGPGMLVGMSDRNETPGFKLSRGDEWLPGLAEAIERRAPSLGEVGIASGWAGLYEVTPDHNGLIGEAPDVSRFLYATGFSGHGFLLGPAMGEVMCSLWRGEAPFVDVSAFDARRFEHAVLHHEKNIV</sequence>
<proteinExistence type="predicted"/>
<dbReference type="InterPro" id="IPR036188">
    <property type="entry name" value="FAD/NAD-bd_sf"/>
</dbReference>
<keyword evidence="4" id="KW-1185">Reference proteome</keyword>
<evidence type="ECO:0000256" key="1">
    <source>
        <dbReference type="ARBA" id="ARBA00023002"/>
    </source>
</evidence>
<dbReference type="Gene3D" id="3.50.50.60">
    <property type="entry name" value="FAD/NAD(P)-binding domain"/>
    <property type="match status" value="1"/>
</dbReference>
<dbReference type="EMBL" id="AWQS01000021">
    <property type="protein sequence ID" value="EWT07119.1"/>
    <property type="molecule type" value="Genomic_DNA"/>
</dbReference>
<dbReference type="Gene3D" id="3.30.9.10">
    <property type="entry name" value="D-Amino Acid Oxidase, subunit A, domain 2"/>
    <property type="match status" value="1"/>
</dbReference>
<name>W9GTB3_9MICO</name>
<dbReference type="SUPFAM" id="SSF51905">
    <property type="entry name" value="FAD/NAD(P)-binding domain"/>
    <property type="match status" value="1"/>
</dbReference>
<dbReference type="Pfam" id="PF01266">
    <property type="entry name" value="DAO"/>
    <property type="match status" value="1"/>
</dbReference>
<evidence type="ECO:0000313" key="3">
    <source>
        <dbReference type="EMBL" id="EWT07119.1"/>
    </source>
</evidence>
<dbReference type="SUPFAM" id="SSF54373">
    <property type="entry name" value="FAD-linked reductases, C-terminal domain"/>
    <property type="match status" value="1"/>
</dbReference>
<feature type="domain" description="FAD dependent oxidoreductase" evidence="2">
    <location>
        <begin position="10"/>
        <end position="354"/>
    </location>
</feature>
<protein>
    <submittedName>
        <fullName evidence="3">Sarcosine oxidase subunit beta</fullName>
    </submittedName>
</protein>
<organism evidence="3 4">
    <name type="scientific">Intrasporangium chromatireducens Q5-1</name>
    <dbReference type="NCBI Taxonomy" id="584657"/>
    <lineage>
        <taxon>Bacteria</taxon>
        <taxon>Bacillati</taxon>
        <taxon>Actinomycetota</taxon>
        <taxon>Actinomycetes</taxon>
        <taxon>Micrococcales</taxon>
        <taxon>Intrasporangiaceae</taxon>
        <taxon>Intrasporangium</taxon>
    </lineage>
</organism>
<accession>W9GTB3</accession>
<gene>
    <name evidence="3" type="ORF">N864_12260</name>
</gene>
<dbReference type="PANTHER" id="PTHR13847">
    <property type="entry name" value="SARCOSINE DEHYDROGENASE-RELATED"/>
    <property type="match status" value="1"/>
</dbReference>
<comment type="caution">
    <text evidence="3">The sequence shown here is derived from an EMBL/GenBank/DDBJ whole genome shotgun (WGS) entry which is preliminary data.</text>
</comment>
<dbReference type="GO" id="GO:0005737">
    <property type="term" value="C:cytoplasm"/>
    <property type="evidence" value="ECO:0007669"/>
    <property type="project" value="TreeGrafter"/>
</dbReference>
<dbReference type="OrthoDB" id="9805852at2"/>
<reference evidence="4" key="1">
    <citation type="submission" date="2013-08" db="EMBL/GenBank/DDBJ databases">
        <title>Intrasporangium oryzae NRRL B-24470.</title>
        <authorList>
            <person name="Liu H."/>
            <person name="Wang G."/>
        </authorList>
    </citation>
    <scope>NUCLEOTIDE SEQUENCE [LARGE SCALE GENOMIC DNA]</scope>
    <source>
        <strain evidence="4">Q5-1</strain>
    </source>
</reference>
<dbReference type="PATRIC" id="fig|584657.3.peg.937"/>
<evidence type="ECO:0000259" key="2">
    <source>
        <dbReference type="Pfam" id="PF01266"/>
    </source>
</evidence>
<evidence type="ECO:0000313" key="4">
    <source>
        <dbReference type="Proteomes" id="UP000019494"/>
    </source>
</evidence>
<dbReference type="AlphaFoldDB" id="W9GTB3"/>
<dbReference type="RefSeq" id="WP_034714037.1">
    <property type="nucleotide sequence ID" value="NZ_AWQS01000021.1"/>
</dbReference>
<keyword evidence="1" id="KW-0560">Oxidoreductase</keyword>
<dbReference type="InterPro" id="IPR006076">
    <property type="entry name" value="FAD-dep_OxRdtase"/>
</dbReference>
<dbReference type="GO" id="GO:0016491">
    <property type="term" value="F:oxidoreductase activity"/>
    <property type="evidence" value="ECO:0007669"/>
    <property type="project" value="UniProtKB-KW"/>
</dbReference>
<dbReference type="Proteomes" id="UP000019494">
    <property type="component" value="Unassembled WGS sequence"/>
</dbReference>
<dbReference type="PANTHER" id="PTHR13847:SF287">
    <property type="entry name" value="FAD-DEPENDENT OXIDOREDUCTASE DOMAIN-CONTAINING PROTEIN 1"/>
    <property type="match status" value="1"/>
</dbReference>